<name>A0A382XY47_9ZZZZ</name>
<evidence type="ECO:0000313" key="1">
    <source>
        <dbReference type="EMBL" id="SVD75800.1"/>
    </source>
</evidence>
<organism evidence="1">
    <name type="scientific">marine metagenome</name>
    <dbReference type="NCBI Taxonomy" id="408172"/>
    <lineage>
        <taxon>unclassified sequences</taxon>
        <taxon>metagenomes</taxon>
        <taxon>ecological metagenomes</taxon>
    </lineage>
</organism>
<reference evidence="1" key="1">
    <citation type="submission" date="2018-05" db="EMBL/GenBank/DDBJ databases">
        <authorList>
            <person name="Lanie J.A."/>
            <person name="Ng W.-L."/>
            <person name="Kazmierczak K.M."/>
            <person name="Andrzejewski T.M."/>
            <person name="Davidsen T.M."/>
            <person name="Wayne K.J."/>
            <person name="Tettelin H."/>
            <person name="Glass J.I."/>
            <person name="Rusch D."/>
            <person name="Podicherti R."/>
            <person name="Tsui H.-C.T."/>
            <person name="Winkler M.E."/>
        </authorList>
    </citation>
    <scope>NUCLEOTIDE SEQUENCE</scope>
</reference>
<gene>
    <name evidence="1" type="ORF">METZ01_LOCUS428654</name>
</gene>
<dbReference type="AlphaFoldDB" id="A0A382XY47"/>
<sequence length="37" mass="4333">MESMSFFNVSNYYQWLRPDSPILHGLEGIVILDHLPL</sequence>
<proteinExistence type="predicted"/>
<protein>
    <submittedName>
        <fullName evidence="1">Uncharacterized protein</fullName>
    </submittedName>
</protein>
<dbReference type="EMBL" id="UINC01171303">
    <property type="protein sequence ID" value="SVD75800.1"/>
    <property type="molecule type" value="Genomic_DNA"/>
</dbReference>
<accession>A0A382XY47</accession>